<sequence length="451" mass="50803">MADNRDNPSNKIRRVSASSKNGQSSSPRTNASKVQRSSSRGNSSGNRSSQSINTNVRRSSDSSRSNPSRRAPGGQNRNIKKSPMNSNLNRGSRSSDGNNYDNINKEQPKNRNPRNSGSARAARNAERKRQKRKKIKRIMTVILVIILAFPTVGAISFIKKVADAYDPSIASGVFDNITHINKKGITNILLLGSDAREGEEKSRTDTMMIFTIDTVHDSLKLTSLARDAYVNIPGHGYTKLTHAYYLGGVELLTETIEDNFGVDIHNYALVNFESFMYIIDAIGGVTVNVKESELAELNKFIPETYYWYKDKSQPMQLIESPGEQLLNGYQALSFARIRKNDSAFERDRRQRDVIQAMFSGVKAMSKWQYPKLLNAVLPYLKTNMKTTQIVSLGMSVIRMGSLDIKQFEFPITNSPYSIEGKYKNAGWVIRFTEDSVKILQDFIFNDKQYVK</sequence>
<dbReference type="InterPro" id="IPR050922">
    <property type="entry name" value="LytR/CpsA/Psr_CW_biosynth"/>
</dbReference>
<keyword evidence="3" id="KW-1133">Transmembrane helix</keyword>
<evidence type="ECO:0000256" key="2">
    <source>
        <dbReference type="SAM" id="MobiDB-lite"/>
    </source>
</evidence>
<feature type="region of interest" description="Disordered" evidence="2">
    <location>
        <begin position="1"/>
        <end position="133"/>
    </location>
</feature>
<comment type="similarity">
    <text evidence="1">Belongs to the LytR/CpsA/Psr (LCP) family.</text>
</comment>
<dbReference type="InterPro" id="IPR004474">
    <property type="entry name" value="LytR_CpsA_psr"/>
</dbReference>
<dbReference type="PANTHER" id="PTHR33392:SF6">
    <property type="entry name" value="POLYISOPRENYL-TEICHOIC ACID--PEPTIDOGLYCAN TEICHOIC ACID TRANSFERASE TAGU"/>
    <property type="match status" value="1"/>
</dbReference>
<feature type="compositionally biased region" description="Polar residues" evidence="2">
    <location>
        <begin position="83"/>
        <end position="102"/>
    </location>
</feature>
<comment type="caution">
    <text evidence="5">The sequence shown here is derived from an EMBL/GenBank/DDBJ whole genome shotgun (WGS) entry which is preliminary data.</text>
</comment>
<name>B6FYM7_PEPHT</name>
<feature type="compositionally biased region" description="Low complexity" evidence="2">
    <location>
        <begin position="113"/>
        <end position="122"/>
    </location>
</feature>
<dbReference type="PANTHER" id="PTHR33392">
    <property type="entry name" value="POLYISOPRENYL-TEICHOIC ACID--PEPTIDOGLYCAN TEICHOIC ACID TRANSFERASE TAGU"/>
    <property type="match status" value="1"/>
</dbReference>
<proteinExistence type="inferred from homology"/>
<dbReference type="RefSeq" id="WP_006439898.1">
    <property type="nucleotide sequence ID" value="NZ_DS995356.1"/>
</dbReference>
<dbReference type="eggNOG" id="COG1316">
    <property type="taxonomic scope" value="Bacteria"/>
</dbReference>
<reference evidence="5 6" key="1">
    <citation type="submission" date="2008-09" db="EMBL/GenBank/DDBJ databases">
        <authorList>
            <person name="Fulton L."/>
            <person name="Clifton S."/>
            <person name="Fulton B."/>
            <person name="Xu J."/>
            <person name="Minx P."/>
            <person name="Pepin K.H."/>
            <person name="Johnson M."/>
            <person name="Thiruvilangam P."/>
            <person name="Bhonagiri V."/>
            <person name="Nash W.E."/>
            <person name="Mardis E.R."/>
            <person name="Wilson R.K."/>
        </authorList>
    </citation>
    <scope>NUCLEOTIDE SEQUENCE [LARGE SCALE GENOMIC DNA]</scope>
    <source>
        <strain evidence="5 6">DSM 13275</strain>
    </source>
</reference>
<reference evidence="5 6" key="2">
    <citation type="submission" date="2008-10" db="EMBL/GenBank/DDBJ databases">
        <title>Draft genome sequence of Clostridium hiranonis (DSM 13275).</title>
        <authorList>
            <person name="Sudarsanam P."/>
            <person name="Ley R."/>
            <person name="Guruge J."/>
            <person name="Turnbaugh P.J."/>
            <person name="Mahowald M."/>
            <person name="Liep D."/>
            <person name="Gordon J."/>
        </authorList>
    </citation>
    <scope>NUCLEOTIDE SEQUENCE [LARGE SCALE GENOMIC DNA]</scope>
    <source>
        <strain evidence="5 6">DSM 13275</strain>
    </source>
</reference>
<accession>B6FYM7</accession>
<dbReference type="Gene3D" id="3.40.630.190">
    <property type="entry name" value="LCP protein"/>
    <property type="match status" value="1"/>
</dbReference>
<protein>
    <submittedName>
        <fullName evidence="5">Cell envelope-like function transcriptional attenuator common domain protein</fullName>
    </submittedName>
</protein>
<dbReference type="STRING" id="500633.CLOHIR_00980"/>
<feature type="domain" description="Cell envelope-related transcriptional attenuator" evidence="4">
    <location>
        <begin position="203"/>
        <end position="362"/>
    </location>
</feature>
<organism evidence="5 6">
    <name type="scientific">Peptacetobacter hiranonis (strain DSM 13275 / JCM 10541 / KCTC 15199 / TO-931)</name>
    <name type="common">Clostridium hiranonis</name>
    <dbReference type="NCBI Taxonomy" id="500633"/>
    <lineage>
        <taxon>Bacteria</taxon>
        <taxon>Bacillati</taxon>
        <taxon>Bacillota</taxon>
        <taxon>Clostridia</taxon>
        <taxon>Peptostreptococcales</taxon>
        <taxon>Peptostreptococcaceae</taxon>
        <taxon>Peptacetobacter</taxon>
    </lineage>
</organism>
<evidence type="ECO:0000256" key="1">
    <source>
        <dbReference type="ARBA" id="ARBA00006068"/>
    </source>
</evidence>
<evidence type="ECO:0000259" key="4">
    <source>
        <dbReference type="Pfam" id="PF03816"/>
    </source>
</evidence>
<feature type="compositionally biased region" description="Low complexity" evidence="2">
    <location>
        <begin position="35"/>
        <end position="51"/>
    </location>
</feature>
<keyword evidence="3" id="KW-0812">Transmembrane</keyword>
<dbReference type="AlphaFoldDB" id="B6FYM7"/>
<feature type="compositionally biased region" description="Polar residues" evidence="2">
    <location>
        <begin position="16"/>
        <end position="34"/>
    </location>
</feature>
<evidence type="ECO:0000256" key="3">
    <source>
        <dbReference type="SAM" id="Phobius"/>
    </source>
</evidence>
<gene>
    <name evidence="5" type="ORF">CLOHIR_00980</name>
</gene>
<evidence type="ECO:0000313" key="5">
    <source>
        <dbReference type="EMBL" id="EEA85383.1"/>
    </source>
</evidence>
<dbReference type="Proteomes" id="UP000003178">
    <property type="component" value="Unassembled WGS sequence"/>
</dbReference>
<dbReference type="HOGENOM" id="CLU_016455_1_3_9"/>
<dbReference type="NCBIfam" id="TIGR00350">
    <property type="entry name" value="lytR_cpsA_psr"/>
    <property type="match status" value="1"/>
</dbReference>
<evidence type="ECO:0000313" key="6">
    <source>
        <dbReference type="Proteomes" id="UP000003178"/>
    </source>
</evidence>
<keyword evidence="3" id="KW-0472">Membrane</keyword>
<keyword evidence="6" id="KW-1185">Reference proteome</keyword>
<feature type="transmembrane region" description="Helical" evidence="3">
    <location>
        <begin position="138"/>
        <end position="158"/>
    </location>
</feature>
<dbReference type="EMBL" id="ABWP01000044">
    <property type="protein sequence ID" value="EEA85383.1"/>
    <property type="molecule type" value="Genomic_DNA"/>
</dbReference>
<dbReference type="Pfam" id="PF03816">
    <property type="entry name" value="LytR_cpsA_psr"/>
    <property type="match status" value="1"/>
</dbReference>